<dbReference type="PANTHER" id="PTHR43798">
    <property type="entry name" value="MONOACYLGLYCEROL LIPASE"/>
    <property type="match status" value="1"/>
</dbReference>
<feature type="region of interest" description="Disordered" evidence="2">
    <location>
        <begin position="1"/>
        <end position="20"/>
    </location>
</feature>
<dbReference type="Proteomes" id="UP000642284">
    <property type="component" value="Unassembled WGS sequence"/>
</dbReference>
<evidence type="ECO:0000313" key="5">
    <source>
        <dbReference type="Proteomes" id="UP000642284"/>
    </source>
</evidence>
<dbReference type="InterPro" id="IPR050266">
    <property type="entry name" value="AB_hydrolase_sf"/>
</dbReference>
<protein>
    <submittedName>
        <fullName evidence="4">Alpha/beta hydrolase</fullName>
    </submittedName>
</protein>
<dbReference type="PANTHER" id="PTHR43798:SF31">
    <property type="entry name" value="AB HYDROLASE SUPERFAMILY PROTEIN YCLE"/>
    <property type="match status" value="1"/>
</dbReference>
<evidence type="ECO:0000256" key="2">
    <source>
        <dbReference type="SAM" id="MobiDB-lite"/>
    </source>
</evidence>
<keyword evidence="1 4" id="KW-0378">Hydrolase</keyword>
<comment type="caution">
    <text evidence="4">The sequence shown here is derived from an EMBL/GenBank/DDBJ whole genome shotgun (WGS) entry which is preliminary data.</text>
</comment>
<accession>A0ABR7SAA6</accession>
<proteinExistence type="predicted"/>
<organism evidence="4 5">
    <name type="scientific">Streptomyces polyasparticus</name>
    <dbReference type="NCBI Taxonomy" id="2767826"/>
    <lineage>
        <taxon>Bacteria</taxon>
        <taxon>Bacillati</taxon>
        <taxon>Actinomycetota</taxon>
        <taxon>Actinomycetes</taxon>
        <taxon>Kitasatosporales</taxon>
        <taxon>Streptomycetaceae</taxon>
        <taxon>Streptomyces</taxon>
    </lineage>
</organism>
<dbReference type="Gene3D" id="3.40.50.1820">
    <property type="entry name" value="alpha/beta hydrolase"/>
    <property type="match status" value="1"/>
</dbReference>
<dbReference type="Pfam" id="PF12697">
    <property type="entry name" value="Abhydrolase_6"/>
    <property type="match status" value="1"/>
</dbReference>
<dbReference type="SUPFAM" id="SSF53474">
    <property type="entry name" value="alpha/beta-Hydrolases"/>
    <property type="match status" value="1"/>
</dbReference>
<reference evidence="4 5" key="1">
    <citation type="submission" date="2020-08" db="EMBL/GenBank/DDBJ databases">
        <title>Genemic of Streptomyces polyaspartic.</title>
        <authorList>
            <person name="Liu W."/>
        </authorList>
    </citation>
    <scope>NUCLEOTIDE SEQUENCE [LARGE SCALE GENOMIC DNA]</scope>
    <source>
        <strain evidence="4 5">TRM66268-LWL</strain>
    </source>
</reference>
<evidence type="ECO:0000259" key="3">
    <source>
        <dbReference type="Pfam" id="PF12697"/>
    </source>
</evidence>
<evidence type="ECO:0000256" key="1">
    <source>
        <dbReference type="ARBA" id="ARBA00022801"/>
    </source>
</evidence>
<dbReference type="GO" id="GO:0016787">
    <property type="term" value="F:hydrolase activity"/>
    <property type="evidence" value="ECO:0007669"/>
    <property type="project" value="UniProtKB-KW"/>
</dbReference>
<sequence>MSGSADAARAPGPAKAARASGSAEAPGSFVRIGGVPHHVVVEGGGPVCVLTAGLGMAWFDWDAVAALLAPHRTVVRFDRPGLGLSGPAAVQPSLTGEADRIARVLDACGLRGPVTVAGHSLGGFHAEAFARLHPARTAGLALIDSSVETAARPRPAPAVRTGLTRVAAGALGAAGVPYALGPLGRRAAFRLTRGRRGGDPAPYALVRRTYATGRSLRAMLAEHTTYPDVAAQLVCVRRQFPLPDGIGATVLAAGADPRWQARQLALAGELGADFRRCPDASHLVMLDRPEDVAEAVLSVGRAEMTA</sequence>
<dbReference type="InterPro" id="IPR000073">
    <property type="entry name" value="AB_hydrolase_1"/>
</dbReference>
<name>A0ABR7SAA6_9ACTN</name>
<dbReference type="InterPro" id="IPR029058">
    <property type="entry name" value="AB_hydrolase_fold"/>
</dbReference>
<evidence type="ECO:0000313" key="4">
    <source>
        <dbReference type="EMBL" id="MBC9712416.1"/>
    </source>
</evidence>
<dbReference type="EMBL" id="JACTVJ010000004">
    <property type="protein sequence ID" value="MBC9712416.1"/>
    <property type="molecule type" value="Genomic_DNA"/>
</dbReference>
<feature type="domain" description="AB hydrolase-1" evidence="3">
    <location>
        <begin position="49"/>
        <end position="295"/>
    </location>
</feature>
<keyword evidence="5" id="KW-1185">Reference proteome</keyword>
<gene>
    <name evidence="4" type="ORF">H9Y04_07505</name>
</gene>